<sequence>MTFAQASLLVLLIAMLGVFLIDRVRMEIVAISGLLAGYALGLYPVDKVFAGFSSPVVITVIEILLVVQVLAKTRLLDQLSSRLAGARLTNTAVVAFLSGVTGFISIFMNNIGAFSITLPVALRVSNLTRFPKRQFVMPLSFAALLGGTVSLIGTPANLLVSDALAKHTGSGFRLFDFAYVGLPVAVAGIILAAWLAPRLFPSTEETIDDLPTVSRRRVLAEWHIPSTSPLVGANLSDLPDRFQLEPHALIRDDKFVFPARKASVIAERDTLLAEADDVVFNELSAANALRTVRSSGWAEADTTRVEAVVMPESTLVGSRLRSLEVFESRNVAVVGLAKRSPRVEGRFHDQQLSIGDILILEGRPDAITDALDECECLALASPQPHAGATGSWQPFAIFAAGILAMAVGLLSPVIALSCVVLTLALCNYINIRQAIADLNWPIIIMLAAMIPIGSAVATTGTGEMIATALSTILPVSNPLVGLAVVLFLAMIMTPFVNNATVAIVLSPIAIEFATLGHHRPEAYLIAVAAGASLDFLTPFGHHNNTLAMGVGDYSFADFLRAGGPLTVLSYFSALILIYVVWL</sequence>
<evidence type="ECO:0000256" key="1">
    <source>
        <dbReference type="ARBA" id="ARBA00004141"/>
    </source>
</evidence>
<feature type="transmembrane region" description="Helical" evidence="7">
    <location>
        <begin position="395"/>
        <end position="426"/>
    </location>
</feature>
<dbReference type="OrthoDB" id="9809303at2"/>
<feature type="transmembrane region" description="Helical" evidence="7">
    <location>
        <begin position="28"/>
        <end position="45"/>
    </location>
</feature>
<evidence type="ECO:0000256" key="6">
    <source>
        <dbReference type="ARBA" id="ARBA00023136"/>
    </source>
</evidence>
<dbReference type="AlphaFoldDB" id="A0A5Q0C6V7"/>
<reference evidence="9 10" key="1">
    <citation type="submission" date="2019-08" db="EMBL/GenBank/DDBJ databases">
        <title>Prosopis cineraria nodule microbiome.</title>
        <authorList>
            <person name="Ali R."/>
            <person name="Chaluvadi S.R."/>
            <person name="Wang X."/>
        </authorList>
    </citation>
    <scope>NUCLEOTIDE SEQUENCE [LARGE SCALE GENOMIC DNA]</scope>
    <source>
        <strain evidence="9 10">BG7</strain>
    </source>
</reference>
<protein>
    <submittedName>
        <fullName evidence="9">Cation transporter</fullName>
    </submittedName>
</protein>
<feature type="transmembrane region" description="Helical" evidence="7">
    <location>
        <begin position="172"/>
        <end position="196"/>
    </location>
</feature>
<dbReference type="InterPro" id="IPR051679">
    <property type="entry name" value="DASS-Related_Transporters"/>
</dbReference>
<dbReference type="GO" id="GO:0006813">
    <property type="term" value="P:potassium ion transport"/>
    <property type="evidence" value="ECO:0007669"/>
    <property type="project" value="InterPro"/>
</dbReference>
<dbReference type="RefSeq" id="WP_153271323.1">
    <property type="nucleotide sequence ID" value="NZ_CP043498.1"/>
</dbReference>
<comment type="subcellular location">
    <subcellularLocation>
        <location evidence="1">Membrane</location>
        <topology evidence="1">Multi-pass membrane protein</topology>
    </subcellularLocation>
</comment>
<feature type="transmembrane region" description="Helical" evidence="7">
    <location>
        <begin position="136"/>
        <end position="160"/>
    </location>
</feature>
<dbReference type="Proteomes" id="UP000326881">
    <property type="component" value="Chromosome"/>
</dbReference>
<feature type="transmembrane region" description="Helical" evidence="7">
    <location>
        <begin position="479"/>
        <end position="510"/>
    </location>
</feature>
<dbReference type="InterPro" id="IPR036721">
    <property type="entry name" value="RCK_C_sf"/>
</dbReference>
<keyword evidence="4" id="KW-0677">Repeat</keyword>
<evidence type="ECO:0000259" key="8">
    <source>
        <dbReference type="PROSITE" id="PS51202"/>
    </source>
</evidence>
<organism evidence="9 10">
    <name type="scientific">Rhizobium grahamii</name>
    <dbReference type="NCBI Taxonomy" id="1120045"/>
    <lineage>
        <taxon>Bacteria</taxon>
        <taxon>Pseudomonadati</taxon>
        <taxon>Pseudomonadota</taxon>
        <taxon>Alphaproteobacteria</taxon>
        <taxon>Hyphomicrobiales</taxon>
        <taxon>Rhizobiaceae</taxon>
        <taxon>Rhizobium/Agrobacterium group</taxon>
        <taxon>Rhizobium</taxon>
    </lineage>
</organism>
<evidence type="ECO:0000256" key="5">
    <source>
        <dbReference type="ARBA" id="ARBA00022989"/>
    </source>
</evidence>
<feature type="transmembrane region" description="Helical" evidence="7">
    <location>
        <begin position="51"/>
        <end position="71"/>
    </location>
</feature>
<keyword evidence="5 7" id="KW-1133">Transmembrane helix</keyword>
<accession>A0A5Q0C6V7</accession>
<dbReference type="PROSITE" id="PS51202">
    <property type="entry name" value="RCK_C"/>
    <property type="match status" value="2"/>
</dbReference>
<evidence type="ECO:0000313" key="9">
    <source>
        <dbReference type="EMBL" id="QFY61163.1"/>
    </source>
</evidence>
<dbReference type="GO" id="GO:0008324">
    <property type="term" value="F:monoatomic cation transmembrane transporter activity"/>
    <property type="evidence" value="ECO:0007669"/>
    <property type="project" value="InterPro"/>
</dbReference>
<name>A0A5Q0C6V7_9HYPH</name>
<dbReference type="InterPro" id="IPR004680">
    <property type="entry name" value="Cit_transptr-like_dom"/>
</dbReference>
<keyword evidence="10" id="KW-1185">Reference proteome</keyword>
<feature type="transmembrane region" description="Helical" evidence="7">
    <location>
        <begin position="6"/>
        <end position="21"/>
    </location>
</feature>
<feature type="domain" description="RCK C-terminal" evidence="8">
    <location>
        <begin position="205"/>
        <end position="289"/>
    </location>
</feature>
<feature type="transmembrane region" description="Helical" evidence="7">
    <location>
        <begin position="438"/>
        <end position="459"/>
    </location>
</feature>
<dbReference type="Gene3D" id="3.30.70.1450">
    <property type="entry name" value="Regulator of K+ conductance, C-terminal domain"/>
    <property type="match status" value="1"/>
</dbReference>
<dbReference type="KEGG" id="rgr:FZ934_12585"/>
<gene>
    <name evidence="9" type="ORF">FZ934_12585</name>
</gene>
<dbReference type="SUPFAM" id="SSF116726">
    <property type="entry name" value="TrkA C-terminal domain-like"/>
    <property type="match status" value="2"/>
</dbReference>
<feature type="transmembrane region" description="Helical" evidence="7">
    <location>
        <begin position="561"/>
        <end position="581"/>
    </location>
</feature>
<feature type="transmembrane region" description="Helical" evidence="7">
    <location>
        <begin position="92"/>
        <end position="116"/>
    </location>
</feature>
<keyword evidence="6 7" id="KW-0472">Membrane</keyword>
<evidence type="ECO:0000313" key="10">
    <source>
        <dbReference type="Proteomes" id="UP000326881"/>
    </source>
</evidence>
<feature type="domain" description="RCK C-terminal" evidence="8">
    <location>
        <begin position="292"/>
        <end position="377"/>
    </location>
</feature>
<dbReference type="PANTHER" id="PTHR43652:SF2">
    <property type="entry name" value="BASIC AMINO ACID ANTIPORTER YFCC-RELATED"/>
    <property type="match status" value="1"/>
</dbReference>
<proteinExistence type="predicted"/>
<evidence type="ECO:0000256" key="4">
    <source>
        <dbReference type="ARBA" id="ARBA00022737"/>
    </source>
</evidence>
<dbReference type="InterPro" id="IPR006037">
    <property type="entry name" value="RCK_C"/>
</dbReference>
<evidence type="ECO:0000256" key="2">
    <source>
        <dbReference type="ARBA" id="ARBA00022448"/>
    </source>
</evidence>
<dbReference type="EMBL" id="CP043498">
    <property type="protein sequence ID" value="QFY61163.1"/>
    <property type="molecule type" value="Genomic_DNA"/>
</dbReference>
<evidence type="ECO:0000256" key="3">
    <source>
        <dbReference type="ARBA" id="ARBA00022692"/>
    </source>
</evidence>
<dbReference type="GO" id="GO:0005886">
    <property type="term" value="C:plasma membrane"/>
    <property type="evidence" value="ECO:0007669"/>
    <property type="project" value="TreeGrafter"/>
</dbReference>
<keyword evidence="3 7" id="KW-0812">Transmembrane</keyword>
<evidence type="ECO:0000256" key="7">
    <source>
        <dbReference type="SAM" id="Phobius"/>
    </source>
</evidence>
<dbReference type="Pfam" id="PF03600">
    <property type="entry name" value="CitMHS"/>
    <property type="match status" value="1"/>
</dbReference>
<keyword evidence="2" id="KW-0813">Transport</keyword>
<dbReference type="PANTHER" id="PTHR43652">
    <property type="entry name" value="BASIC AMINO ACID ANTIPORTER YFCC-RELATED"/>
    <property type="match status" value="1"/>
</dbReference>